<feature type="transmembrane region" description="Helical" evidence="6">
    <location>
        <begin position="126"/>
        <end position="147"/>
    </location>
</feature>
<evidence type="ECO:0000256" key="7">
    <source>
        <dbReference type="SAM" id="MobiDB-lite"/>
    </source>
</evidence>
<dbReference type="RefSeq" id="XP_005536865.1">
    <property type="nucleotide sequence ID" value="XM_005536808.1"/>
</dbReference>
<accession>M1V8Q8</accession>
<dbReference type="GO" id="GO:0005789">
    <property type="term" value="C:endoplasmic reticulum membrane"/>
    <property type="evidence" value="ECO:0007669"/>
    <property type="project" value="UniProtKB-SubCell"/>
</dbReference>
<comment type="subcellular location">
    <subcellularLocation>
        <location evidence="1 6">Endoplasmic reticulum membrane</location>
        <topology evidence="1 6">Multi-pass membrane protein</topology>
    </subcellularLocation>
</comment>
<evidence type="ECO:0000256" key="5">
    <source>
        <dbReference type="ARBA" id="ARBA00023136"/>
    </source>
</evidence>
<organism evidence="9 10">
    <name type="scientific">Cyanidioschyzon merolae (strain NIES-3377 / 10D)</name>
    <name type="common">Unicellular red alga</name>
    <dbReference type="NCBI Taxonomy" id="280699"/>
    <lineage>
        <taxon>Eukaryota</taxon>
        <taxon>Rhodophyta</taxon>
        <taxon>Bangiophyceae</taxon>
        <taxon>Cyanidiales</taxon>
        <taxon>Cyanidiaceae</taxon>
        <taxon>Cyanidioschyzon</taxon>
    </lineage>
</organism>
<keyword evidence="10" id="KW-1185">Reference proteome</keyword>
<gene>
    <name evidence="9" type="ORF">CYME_CML242C</name>
</gene>
<evidence type="ECO:0000256" key="3">
    <source>
        <dbReference type="ARBA" id="ARBA00022824"/>
    </source>
</evidence>
<dbReference type="PANTHER" id="PTHR10994">
    <property type="entry name" value="RETICULON"/>
    <property type="match status" value="1"/>
</dbReference>
<reference evidence="9 10" key="2">
    <citation type="journal article" date="2007" name="BMC Biol.">
        <title>A 100%-complete sequence reveals unusually simple genomic features in the hot-spring red alga Cyanidioschyzon merolae.</title>
        <authorList>
            <person name="Nozaki H."/>
            <person name="Takano H."/>
            <person name="Misumi O."/>
            <person name="Terasawa K."/>
            <person name="Matsuzaki M."/>
            <person name="Maruyama S."/>
            <person name="Nishida K."/>
            <person name="Yagisawa F."/>
            <person name="Yoshida Y."/>
            <person name="Fujiwara T."/>
            <person name="Takio S."/>
            <person name="Tamura K."/>
            <person name="Chung S.J."/>
            <person name="Nakamura S."/>
            <person name="Kuroiwa H."/>
            <person name="Tanaka K."/>
            <person name="Sato N."/>
            <person name="Kuroiwa T."/>
        </authorList>
    </citation>
    <scope>NUCLEOTIDE SEQUENCE [LARGE SCALE GENOMIC DNA]</scope>
    <source>
        <strain evidence="9 10">10D</strain>
    </source>
</reference>
<dbReference type="Gramene" id="CML242CT">
    <property type="protein sequence ID" value="CML242CT"/>
    <property type="gene ID" value="CML242C"/>
</dbReference>
<feature type="domain" description="Reticulon" evidence="8">
    <location>
        <begin position="93"/>
        <end position="314"/>
    </location>
</feature>
<keyword evidence="3 6" id="KW-0256">Endoplasmic reticulum</keyword>
<evidence type="ECO:0000259" key="8">
    <source>
        <dbReference type="PROSITE" id="PS50845"/>
    </source>
</evidence>
<feature type="region of interest" description="Disordered" evidence="7">
    <location>
        <begin position="1"/>
        <end position="55"/>
    </location>
</feature>
<dbReference type="Proteomes" id="UP000007014">
    <property type="component" value="Chromosome 12"/>
</dbReference>
<dbReference type="OMA" id="FHVHEAV"/>
<dbReference type="EMBL" id="AP006494">
    <property type="protein sequence ID" value="BAM80829.1"/>
    <property type="molecule type" value="Genomic_DNA"/>
</dbReference>
<feature type="region of interest" description="Disordered" evidence="7">
    <location>
        <begin position="309"/>
        <end position="343"/>
    </location>
</feature>
<name>M1V8Q8_CYAM1</name>
<evidence type="ECO:0000313" key="10">
    <source>
        <dbReference type="Proteomes" id="UP000007014"/>
    </source>
</evidence>
<dbReference type="OrthoDB" id="567788at2759"/>
<dbReference type="InterPro" id="IPR003388">
    <property type="entry name" value="Reticulon"/>
</dbReference>
<keyword evidence="5 6" id="KW-0472">Membrane</keyword>
<dbReference type="AlphaFoldDB" id="M1V8Q8"/>
<feature type="transmembrane region" description="Helical" evidence="6">
    <location>
        <begin position="103"/>
        <end position="120"/>
    </location>
</feature>
<dbReference type="GO" id="GO:0009617">
    <property type="term" value="P:response to bacterium"/>
    <property type="evidence" value="ECO:0007669"/>
    <property type="project" value="InterPro"/>
</dbReference>
<dbReference type="KEGG" id="cme:CYME_CML242C"/>
<evidence type="ECO:0000256" key="2">
    <source>
        <dbReference type="ARBA" id="ARBA00022692"/>
    </source>
</evidence>
<dbReference type="Pfam" id="PF02453">
    <property type="entry name" value="Reticulon"/>
    <property type="match status" value="1"/>
</dbReference>
<dbReference type="STRING" id="280699.M1V8Q8"/>
<evidence type="ECO:0000256" key="6">
    <source>
        <dbReference type="RuleBase" id="RU363132"/>
    </source>
</evidence>
<evidence type="ECO:0000256" key="1">
    <source>
        <dbReference type="ARBA" id="ARBA00004477"/>
    </source>
</evidence>
<keyword evidence="4 6" id="KW-1133">Transmembrane helix</keyword>
<dbReference type="GeneID" id="16994651"/>
<evidence type="ECO:0000313" key="9">
    <source>
        <dbReference type="EMBL" id="BAM80829.1"/>
    </source>
</evidence>
<reference evidence="9 10" key="1">
    <citation type="journal article" date="2004" name="Nature">
        <title>Genome sequence of the ultrasmall unicellular red alga Cyanidioschyzon merolae 10D.</title>
        <authorList>
            <person name="Matsuzaki M."/>
            <person name="Misumi O."/>
            <person name="Shin-i T."/>
            <person name="Maruyama S."/>
            <person name="Takahara M."/>
            <person name="Miyagishima S."/>
            <person name="Mori T."/>
            <person name="Nishida K."/>
            <person name="Yagisawa F."/>
            <person name="Nishida K."/>
            <person name="Yoshida Y."/>
            <person name="Nishimura Y."/>
            <person name="Nakao S."/>
            <person name="Kobayashi T."/>
            <person name="Momoyama Y."/>
            <person name="Higashiyama T."/>
            <person name="Minoda A."/>
            <person name="Sano M."/>
            <person name="Nomoto H."/>
            <person name="Oishi K."/>
            <person name="Hayashi H."/>
            <person name="Ohta F."/>
            <person name="Nishizaka S."/>
            <person name="Haga S."/>
            <person name="Miura S."/>
            <person name="Morishita T."/>
            <person name="Kabeya Y."/>
            <person name="Terasawa K."/>
            <person name="Suzuki Y."/>
            <person name="Ishii Y."/>
            <person name="Asakawa S."/>
            <person name="Takano H."/>
            <person name="Ohta N."/>
            <person name="Kuroiwa H."/>
            <person name="Tanaka K."/>
            <person name="Shimizu N."/>
            <person name="Sugano S."/>
            <person name="Sato N."/>
            <person name="Nozaki H."/>
            <person name="Ogasawara N."/>
            <person name="Kohara Y."/>
            <person name="Kuroiwa T."/>
        </authorList>
    </citation>
    <scope>NUCLEOTIDE SEQUENCE [LARGE SCALE GENOMIC DNA]</scope>
    <source>
        <strain evidence="9 10">10D</strain>
    </source>
</reference>
<dbReference type="PANTHER" id="PTHR10994:SF193">
    <property type="entry name" value="RETICULON-LIKE PROTEIN"/>
    <property type="match status" value="1"/>
</dbReference>
<evidence type="ECO:0000256" key="4">
    <source>
        <dbReference type="ARBA" id="ARBA00022989"/>
    </source>
</evidence>
<dbReference type="InterPro" id="IPR045064">
    <property type="entry name" value="Reticulon-like"/>
</dbReference>
<keyword evidence="2 6" id="KW-0812">Transmembrane</keyword>
<proteinExistence type="predicted"/>
<feature type="compositionally biased region" description="Low complexity" evidence="7">
    <location>
        <begin position="44"/>
        <end position="55"/>
    </location>
</feature>
<dbReference type="PROSITE" id="PS50845">
    <property type="entry name" value="RETICULON"/>
    <property type="match status" value="1"/>
</dbReference>
<protein>
    <recommendedName>
        <fullName evidence="6">Reticulon-like protein</fullName>
    </recommendedName>
</protein>
<feature type="compositionally biased region" description="Basic and acidic residues" evidence="7">
    <location>
        <begin position="21"/>
        <end position="31"/>
    </location>
</feature>
<dbReference type="HOGENOM" id="CLU_809758_0_0_1"/>
<sequence>MSQLDDTHDLLNMGDAGSGSKESDSALRRGGDVSGGKAAPVNGAVAASESDNASSSSAALRNSSASFREGPPGRPPLLSQRFTVARQHLPGQLHEILMWRNKYRSGLAFALGNLFFYFTTFGELSIITVFSMIVFWIVLLGSCLVLLSRALAYLTSASPVPGASPVGTTAPTRRLLNRETAERLTESTMKTVNGLENLLRDAAHCRDWQLTVKVLLGSYLIGKLGPLFLNMYMGWLIFLSVMTLPKVYEWKQRDIDDLIREIQPVLQSKLYEAEALIKNHISSVLSQIPPKVHEYSEMLRAQLRALTGASDRARSSSSRPPFSAGTSAATSSSMTTSAETKED</sequence>